<dbReference type="PANTHER" id="PTHR10404:SF46">
    <property type="entry name" value="VACUOLAR PROTEIN SORTING-ASSOCIATED PROTEIN 70"/>
    <property type="match status" value="1"/>
</dbReference>
<evidence type="ECO:0000259" key="1">
    <source>
        <dbReference type="Pfam" id="PF04253"/>
    </source>
</evidence>
<dbReference type="InterPro" id="IPR036757">
    <property type="entry name" value="TFR-like_dimer_dom_sf"/>
</dbReference>
<dbReference type="GO" id="GO:0004180">
    <property type="term" value="F:carboxypeptidase activity"/>
    <property type="evidence" value="ECO:0007669"/>
    <property type="project" value="TreeGrafter"/>
</dbReference>
<sequence>MALTKFWAEITLDLSDSLIIPFNVNDYAAVLTYAVNQLDDVLQKKAIPNILDNYSTVMVNLKDSVKRFAKVASIMQTLIEEINAGKRAAPLRDIELLNGRLTNLERAFINDRGLYPGRVEARHVLFAASLHDKYSGTMCAGVLDSVGNYMDAKKANDANKADLWLERISITISELQYAIESAILVLDLNSY</sequence>
<accession>A0A914WEP1</accession>
<evidence type="ECO:0000313" key="2">
    <source>
        <dbReference type="Proteomes" id="UP000887566"/>
    </source>
</evidence>
<organism evidence="2 3">
    <name type="scientific">Plectus sambesii</name>
    <dbReference type="NCBI Taxonomy" id="2011161"/>
    <lineage>
        <taxon>Eukaryota</taxon>
        <taxon>Metazoa</taxon>
        <taxon>Ecdysozoa</taxon>
        <taxon>Nematoda</taxon>
        <taxon>Chromadorea</taxon>
        <taxon>Plectida</taxon>
        <taxon>Plectina</taxon>
        <taxon>Plectoidea</taxon>
        <taxon>Plectidae</taxon>
        <taxon>Plectus</taxon>
    </lineage>
</organism>
<dbReference type="Proteomes" id="UP000887566">
    <property type="component" value="Unplaced"/>
</dbReference>
<reference evidence="3" key="1">
    <citation type="submission" date="2022-11" db="UniProtKB">
        <authorList>
            <consortium name="WormBaseParasite"/>
        </authorList>
    </citation>
    <scope>IDENTIFICATION</scope>
</reference>
<dbReference type="WBParaSite" id="PSAMB.scaffold3811size16810.g22609.t1">
    <property type="protein sequence ID" value="PSAMB.scaffold3811size16810.g22609.t1"/>
    <property type="gene ID" value="PSAMB.scaffold3811size16810.g22609"/>
</dbReference>
<dbReference type="InterPro" id="IPR039373">
    <property type="entry name" value="Peptidase_M28B"/>
</dbReference>
<dbReference type="Gene3D" id="1.20.930.40">
    <property type="entry name" value="Transferrin receptor-like, dimerisation domain"/>
    <property type="match status" value="1"/>
</dbReference>
<feature type="domain" description="Transferrin receptor-like dimerisation" evidence="1">
    <location>
        <begin position="60"/>
        <end position="174"/>
    </location>
</feature>
<dbReference type="PANTHER" id="PTHR10404">
    <property type="entry name" value="N-ACETYLATED-ALPHA-LINKED ACIDIC DIPEPTIDASE"/>
    <property type="match status" value="1"/>
</dbReference>
<evidence type="ECO:0000313" key="3">
    <source>
        <dbReference type="WBParaSite" id="PSAMB.scaffold3811size16810.g22609.t1"/>
    </source>
</evidence>
<name>A0A914WEP1_9BILA</name>
<dbReference type="InterPro" id="IPR007365">
    <property type="entry name" value="TFR-like_dimer_dom"/>
</dbReference>
<protein>
    <submittedName>
        <fullName evidence="3">Transferrin receptor-like dimerisation domain-containing protein</fullName>
    </submittedName>
</protein>
<proteinExistence type="predicted"/>
<keyword evidence="2" id="KW-1185">Reference proteome</keyword>
<dbReference type="Pfam" id="PF04253">
    <property type="entry name" value="TFR_dimer"/>
    <property type="match status" value="1"/>
</dbReference>
<dbReference type="SUPFAM" id="SSF47672">
    <property type="entry name" value="Transferrin receptor-like dimerisation domain"/>
    <property type="match status" value="1"/>
</dbReference>
<dbReference type="AlphaFoldDB" id="A0A914WEP1"/>